<dbReference type="AlphaFoldDB" id="A0A1E8PT32"/>
<proteinExistence type="predicted"/>
<sequence length="456" mass="49316">MDVGGTLAFLFGNDQAAAGQDLGDLVNSISGDFKPGPGAELTLLQDSLNAQTEQIGQIASQLTAMGAAIADIYGEIKGIEAMLKAIGQDVLYGNWLQQDNSIKAYLVQIRTAYSQYTLYIDPANSVKPRDIADLVASILDPNNGEVTAANGINSFMMSDGSNKGALADWANMVCPLIEDGALDYRQAVDQFQAYYVKLTWAQLRATNLVIEAHNFNGDNILAKDAWYAYQALILEQESAYIQNLVQIVRSGLVGSTKSGYGFLAYHAAWQFHPDMSPLYSGNVRIAHSYYAISPIFNTAEALLARLALTDPADRRLVVHMTYFGDAFKTAIDGATMTLTPQSAEANTAVAPDDASLVVGPMGSPEQHSGSFVVDPIWVTDSTFYVKRLVYSGSDDSALADCKYRLTNQNGQGPLQAMQTYNGVATSFQSDAVLNYEMQINAAQPFDFMNFGAYFGG</sequence>
<comment type="caution">
    <text evidence="1">The sequence shown here is derived from an EMBL/GenBank/DDBJ whole genome shotgun (WGS) entry which is preliminary data.</text>
</comment>
<reference evidence="1 2" key="1">
    <citation type="submission" date="2016-10" db="EMBL/GenBank/DDBJ databases">
        <title>Updated version of Genome Assembly of Janthinobacterium lividum ERGS5:01.</title>
        <authorList>
            <person name="Kumar R."/>
            <person name="Acharya V."/>
            <person name="Singh D."/>
        </authorList>
    </citation>
    <scope>NUCLEOTIDE SEQUENCE [LARGE SCALE GENOMIC DNA]</scope>
    <source>
        <strain evidence="1 2">ERGS5:01</strain>
    </source>
</reference>
<evidence type="ECO:0000313" key="2">
    <source>
        <dbReference type="Proteomes" id="UP000092634"/>
    </source>
</evidence>
<accession>A0A1E8PT32</accession>
<gene>
    <name evidence="1" type="ORF">BA896_007495</name>
</gene>
<evidence type="ECO:0000313" key="1">
    <source>
        <dbReference type="EMBL" id="OFJ48779.1"/>
    </source>
</evidence>
<dbReference type="Proteomes" id="UP000092634">
    <property type="component" value="Unassembled WGS sequence"/>
</dbReference>
<protein>
    <submittedName>
        <fullName evidence="1">Uncharacterized protein</fullName>
    </submittedName>
</protein>
<dbReference type="EMBL" id="MAQB02000001">
    <property type="protein sequence ID" value="OFJ48779.1"/>
    <property type="molecule type" value="Genomic_DNA"/>
</dbReference>
<organism evidence="1 2">
    <name type="scientific">Janthinobacterium lividum</name>
    <dbReference type="NCBI Taxonomy" id="29581"/>
    <lineage>
        <taxon>Bacteria</taxon>
        <taxon>Pseudomonadati</taxon>
        <taxon>Pseudomonadota</taxon>
        <taxon>Betaproteobacteria</taxon>
        <taxon>Burkholderiales</taxon>
        <taxon>Oxalobacteraceae</taxon>
        <taxon>Janthinobacterium</taxon>
    </lineage>
</organism>
<name>A0A1E8PT32_9BURK</name>